<protein>
    <submittedName>
        <fullName evidence="1">Uncharacterized protein</fullName>
    </submittedName>
</protein>
<dbReference type="EMBL" id="KQ978411">
    <property type="protein sequence ID" value="KYM94118.1"/>
    <property type="molecule type" value="Genomic_DNA"/>
</dbReference>
<evidence type="ECO:0000313" key="2">
    <source>
        <dbReference type="Proteomes" id="UP000078542"/>
    </source>
</evidence>
<dbReference type="STRING" id="456900.A0A151I7P2"/>
<dbReference type="AlphaFoldDB" id="A0A151I7P2"/>
<dbReference type="Proteomes" id="UP000078542">
    <property type="component" value="Unassembled WGS sequence"/>
</dbReference>
<accession>A0A151I7P2</accession>
<reference evidence="1 2" key="1">
    <citation type="submission" date="2016-03" db="EMBL/GenBank/DDBJ databases">
        <title>Cyphomyrmex costatus WGS genome.</title>
        <authorList>
            <person name="Nygaard S."/>
            <person name="Hu H."/>
            <person name="Boomsma J."/>
            <person name="Zhang G."/>
        </authorList>
    </citation>
    <scope>NUCLEOTIDE SEQUENCE [LARGE SCALE GENOMIC DNA]</scope>
    <source>
        <strain evidence="1">MS0001</strain>
        <tissue evidence="1">Whole body</tissue>
    </source>
</reference>
<name>A0A151I7P2_9HYME</name>
<keyword evidence="2" id="KW-1185">Reference proteome</keyword>
<proteinExistence type="predicted"/>
<organism evidence="1 2">
    <name type="scientific">Cyphomyrmex costatus</name>
    <dbReference type="NCBI Taxonomy" id="456900"/>
    <lineage>
        <taxon>Eukaryota</taxon>
        <taxon>Metazoa</taxon>
        <taxon>Ecdysozoa</taxon>
        <taxon>Arthropoda</taxon>
        <taxon>Hexapoda</taxon>
        <taxon>Insecta</taxon>
        <taxon>Pterygota</taxon>
        <taxon>Neoptera</taxon>
        <taxon>Endopterygota</taxon>
        <taxon>Hymenoptera</taxon>
        <taxon>Apocrita</taxon>
        <taxon>Aculeata</taxon>
        <taxon>Formicoidea</taxon>
        <taxon>Formicidae</taxon>
        <taxon>Myrmicinae</taxon>
        <taxon>Cyphomyrmex</taxon>
    </lineage>
</organism>
<evidence type="ECO:0000313" key="1">
    <source>
        <dbReference type="EMBL" id="KYM94118.1"/>
    </source>
</evidence>
<gene>
    <name evidence="1" type="ORF">ALC62_15291</name>
</gene>
<sequence length="213" mass="24246">MEPYENQFLFSCFLIDKSSGGKRFSLNFEFNSVVQSIPIPPLRRRILLRLTSSLARKKICITKIFASFIGSLISVCPAVQYGLLYTKVQDCDILLRVNNTTALACINKFGSIQFSHFSSIAAQIGQEYEDRNIFLLPRILRKIVDDKVRDTLVIPWWPSQESPPSMKITFPGGRETIRRAFLTHSMPPAAIPALLASFSESTFKQYSYPLRAW</sequence>